<proteinExistence type="predicted"/>
<gene>
    <name evidence="3" type="ORF">Q8A70_00695</name>
</gene>
<protein>
    <submittedName>
        <fullName evidence="3">Phytanoyl-CoA dioxygenase family protein</fullName>
    </submittedName>
</protein>
<evidence type="ECO:0000256" key="1">
    <source>
        <dbReference type="ARBA" id="ARBA00022723"/>
    </source>
</evidence>
<evidence type="ECO:0000256" key="2">
    <source>
        <dbReference type="ARBA" id="ARBA00023004"/>
    </source>
</evidence>
<dbReference type="RefSeq" id="WP_379953527.1">
    <property type="nucleotide sequence ID" value="NZ_JAUYVI010000001.1"/>
</dbReference>
<keyword evidence="1" id="KW-0479">Metal-binding</keyword>
<dbReference type="GO" id="GO:0051213">
    <property type="term" value="F:dioxygenase activity"/>
    <property type="evidence" value="ECO:0007669"/>
    <property type="project" value="UniProtKB-KW"/>
</dbReference>
<keyword evidence="2" id="KW-0408">Iron</keyword>
<keyword evidence="3" id="KW-0560">Oxidoreductase</keyword>
<sequence length="303" mass="33819">MTGAKQQPVAKHLPSTATADEVVAQLRAEGYAIVDDLVPTALMDRITAEMDPYIQRSLHGDDNFVGKLTKRTGMMIARSPAARELIMNPLAIGTAGEFLAHASTFQLHLTQVISVFPGSKAQPLHRDQVAWDFFPFPKDYEVQCNLLWAMSDYTAEMGATRVVPGSQFEPDREYTLEESIPAEMRRGSALFYTGKVYHGAGENKSDKIRQAINITYAVGWVRQEENQFLATPLEIARTLPEDLLKVMGYQMGCFAMGYVGDFEDPMNVIKEPEVRRVFNVELMQKRSTDARDASMLMRAAAGE</sequence>
<dbReference type="InterPro" id="IPR008775">
    <property type="entry name" value="Phytyl_CoA_dOase-like"/>
</dbReference>
<comment type="caution">
    <text evidence="3">The sequence shown here is derived from an EMBL/GenBank/DDBJ whole genome shotgun (WGS) entry which is preliminary data.</text>
</comment>
<dbReference type="Pfam" id="PF05721">
    <property type="entry name" value="PhyH"/>
    <property type="match status" value="1"/>
</dbReference>
<name>A0ABU0YEL8_9PROT</name>
<keyword evidence="3" id="KW-0223">Dioxygenase</keyword>
<dbReference type="Proteomes" id="UP001230156">
    <property type="component" value="Unassembled WGS sequence"/>
</dbReference>
<reference evidence="4" key="1">
    <citation type="submission" date="2023-08" db="EMBL/GenBank/DDBJ databases">
        <title>Rhodospirillaceae gen. nov., a novel taxon isolated from the Yangtze River Yuezi River estuary sludge.</title>
        <authorList>
            <person name="Ruan L."/>
        </authorList>
    </citation>
    <scope>NUCLEOTIDE SEQUENCE [LARGE SCALE GENOMIC DNA]</scope>
    <source>
        <strain evidence="4">R-7</strain>
    </source>
</reference>
<evidence type="ECO:0000313" key="3">
    <source>
        <dbReference type="EMBL" id="MDQ7246155.1"/>
    </source>
</evidence>
<dbReference type="PANTHER" id="PTHR20883:SF15">
    <property type="entry name" value="PHYTANOYL-COA DIOXYGENASE DOMAIN-CONTAINING PROTEIN 1"/>
    <property type="match status" value="1"/>
</dbReference>
<dbReference type="PANTHER" id="PTHR20883">
    <property type="entry name" value="PHYTANOYL-COA DIOXYGENASE DOMAIN CONTAINING 1"/>
    <property type="match status" value="1"/>
</dbReference>
<accession>A0ABU0YEL8</accession>
<organism evidence="3 4">
    <name type="scientific">Dongia sedimenti</name>
    <dbReference type="NCBI Taxonomy" id="3064282"/>
    <lineage>
        <taxon>Bacteria</taxon>
        <taxon>Pseudomonadati</taxon>
        <taxon>Pseudomonadota</taxon>
        <taxon>Alphaproteobacteria</taxon>
        <taxon>Rhodospirillales</taxon>
        <taxon>Dongiaceae</taxon>
        <taxon>Dongia</taxon>
    </lineage>
</organism>
<dbReference type="Gene3D" id="2.60.120.620">
    <property type="entry name" value="q2cbj1_9rhob like domain"/>
    <property type="match status" value="1"/>
</dbReference>
<dbReference type="SUPFAM" id="SSF51197">
    <property type="entry name" value="Clavaminate synthase-like"/>
    <property type="match status" value="1"/>
</dbReference>
<keyword evidence="4" id="KW-1185">Reference proteome</keyword>
<dbReference type="EMBL" id="JAUYVI010000001">
    <property type="protein sequence ID" value="MDQ7246155.1"/>
    <property type="molecule type" value="Genomic_DNA"/>
</dbReference>
<evidence type="ECO:0000313" key="4">
    <source>
        <dbReference type="Proteomes" id="UP001230156"/>
    </source>
</evidence>